<dbReference type="InterPro" id="IPR003439">
    <property type="entry name" value="ABC_transporter-like_ATP-bd"/>
</dbReference>
<dbReference type="FunFam" id="3.40.50.300:FF:000151">
    <property type="entry name" value="Lipopolysaccharide ABC transporter ATP-binding protein"/>
    <property type="match status" value="1"/>
</dbReference>
<dbReference type="SUPFAM" id="SSF52540">
    <property type="entry name" value="P-loop containing nucleoside triphosphate hydrolases"/>
    <property type="match status" value="1"/>
</dbReference>
<evidence type="ECO:0000256" key="1">
    <source>
        <dbReference type="ARBA" id="ARBA00022448"/>
    </source>
</evidence>
<dbReference type="OrthoDB" id="9781337at2"/>
<dbReference type="KEGG" id="afa:UZ73_13140"/>
<dbReference type="GO" id="GO:0043190">
    <property type="term" value="C:ATP-binding cassette (ABC) transporter complex"/>
    <property type="evidence" value="ECO:0007669"/>
    <property type="project" value="InterPro"/>
</dbReference>
<dbReference type="PROSITE" id="PS00211">
    <property type="entry name" value="ABC_TRANSPORTER_1"/>
    <property type="match status" value="1"/>
</dbReference>
<dbReference type="EMBL" id="QEXO01000003">
    <property type="protein sequence ID" value="PWE13841.1"/>
    <property type="molecule type" value="Genomic_DNA"/>
</dbReference>
<sequence>MVAPNNPSTPTRASHSTKGSLIAQGLRKTYGKRTVVQDVSLTVESGEVVGLLGPNGAGKTTSFYMIVGIVPADAGRIEIDGTPITAMPMHKRARLGLSYLPQDASVFRRLTVEENIRAVLELQLDDNGRSISKNDINERLETLISELQIAHIRQNTALSLSGGERRRVEIARALASNPRFILLDEPFAGVDPIAVIEIQRIVQFLKGRNIGVLITDHNVRETLGICDRAYIISEGTVLTSGHPSEIIDNEAVRKVYLGSNFRM</sequence>
<dbReference type="InterPro" id="IPR051120">
    <property type="entry name" value="ABC_AA/LPS_Transport"/>
</dbReference>
<accession>A0A0M7FK82</accession>
<evidence type="ECO:0000256" key="2">
    <source>
        <dbReference type="ARBA" id="ARBA00022475"/>
    </source>
</evidence>
<dbReference type="GeneID" id="29370899"/>
<dbReference type="SMART" id="SM00382">
    <property type="entry name" value="AAA"/>
    <property type="match status" value="1"/>
</dbReference>
<dbReference type="PANTHER" id="PTHR45772:SF10">
    <property type="entry name" value="LIPOPOLYSACCHARIDE EXPORT SYSTEM ATP-BINDING PROTEIN LPTB"/>
    <property type="match status" value="1"/>
</dbReference>
<keyword evidence="4 6" id="KW-0067">ATP-binding</keyword>
<dbReference type="InterPro" id="IPR030921">
    <property type="entry name" value="LPS_export_LptB"/>
</dbReference>
<dbReference type="STRING" id="511.UZ73_13140"/>
<dbReference type="Proteomes" id="UP001211866">
    <property type="component" value="Chromosome"/>
</dbReference>
<reference evidence="6 8" key="1">
    <citation type="submission" date="2018-05" db="EMBL/GenBank/DDBJ databases">
        <title>Genome Sequence of an Efficient Indole-Degrading Bacterium, Alcaligenes sp.YBY.</title>
        <authorList>
            <person name="Yang B."/>
        </authorList>
    </citation>
    <scope>NUCLEOTIDE SEQUENCE [LARGE SCALE GENOMIC DNA]</scope>
    <source>
        <strain evidence="6 8">YBY</strain>
    </source>
</reference>
<reference evidence="6 8" key="2">
    <citation type="submission" date="2018-05" db="EMBL/GenBank/DDBJ databases">
        <authorList>
            <person name="Lanie J.A."/>
            <person name="Ng W.-L."/>
            <person name="Kazmierczak K.M."/>
            <person name="Andrzejewski T.M."/>
            <person name="Davidsen T.M."/>
            <person name="Wayne K.J."/>
            <person name="Tettelin H."/>
            <person name="Glass J.I."/>
            <person name="Rusch D."/>
            <person name="Podicherti R."/>
            <person name="Tsui H.-C.T."/>
            <person name="Winkler M.E."/>
        </authorList>
    </citation>
    <scope>NUCLEOTIDE SEQUENCE [LARGE SCALE GENOMIC DNA]</scope>
    <source>
        <strain evidence="6 8">YBY</strain>
    </source>
</reference>
<evidence type="ECO:0000313" key="9">
    <source>
        <dbReference type="Proteomes" id="UP001211866"/>
    </source>
</evidence>
<protein>
    <submittedName>
        <fullName evidence="6">LPS export ABC transporter ATP-binding protein</fullName>
    </submittedName>
</protein>
<dbReference type="Gene3D" id="3.40.50.300">
    <property type="entry name" value="P-loop containing nucleotide triphosphate hydrolases"/>
    <property type="match status" value="1"/>
</dbReference>
<dbReference type="InterPro" id="IPR017871">
    <property type="entry name" value="ABC_transporter-like_CS"/>
</dbReference>
<evidence type="ECO:0000256" key="3">
    <source>
        <dbReference type="ARBA" id="ARBA00022741"/>
    </source>
</evidence>
<dbReference type="PROSITE" id="PS50893">
    <property type="entry name" value="ABC_TRANSPORTER_2"/>
    <property type="match status" value="1"/>
</dbReference>
<accession>A0A0S2JSW6</accession>
<dbReference type="AlphaFoldDB" id="A0A0M7FK82"/>
<dbReference type="EMBL" id="CP096916">
    <property type="protein sequence ID" value="WBM37769.1"/>
    <property type="molecule type" value="Genomic_DNA"/>
</dbReference>
<feature type="domain" description="ABC transporter" evidence="5">
    <location>
        <begin position="21"/>
        <end position="259"/>
    </location>
</feature>
<evidence type="ECO:0000313" key="7">
    <source>
        <dbReference type="EMBL" id="WBM37769.1"/>
    </source>
</evidence>
<keyword evidence="2" id="KW-0472">Membrane</keyword>
<dbReference type="GO" id="GO:0005524">
    <property type="term" value="F:ATP binding"/>
    <property type="evidence" value="ECO:0007669"/>
    <property type="project" value="UniProtKB-KW"/>
</dbReference>
<dbReference type="NCBIfam" id="TIGR04406">
    <property type="entry name" value="LPS_export_lptB"/>
    <property type="match status" value="1"/>
</dbReference>
<keyword evidence="3" id="KW-0547">Nucleotide-binding</keyword>
<evidence type="ECO:0000313" key="6">
    <source>
        <dbReference type="EMBL" id="PWE13841.1"/>
    </source>
</evidence>
<keyword evidence="9" id="KW-1185">Reference proteome</keyword>
<dbReference type="PANTHER" id="PTHR45772">
    <property type="entry name" value="CONSERVED COMPONENT OF ABC TRANSPORTER FOR NATURAL AMINO ACIDS-RELATED"/>
    <property type="match status" value="1"/>
</dbReference>
<dbReference type="CDD" id="cd03218">
    <property type="entry name" value="ABC_YhbG"/>
    <property type="match status" value="1"/>
</dbReference>
<name>A0A0M7FK82_ALCFA</name>
<evidence type="ECO:0000256" key="4">
    <source>
        <dbReference type="ARBA" id="ARBA00022840"/>
    </source>
</evidence>
<keyword evidence="1" id="KW-0813">Transport</keyword>
<organism evidence="6 8">
    <name type="scientific">Alcaligenes faecalis</name>
    <dbReference type="NCBI Taxonomy" id="511"/>
    <lineage>
        <taxon>Bacteria</taxon>
        <taxon>Pseudomonadati</taxon>
        <taxon>Pseudomonadota</taxon>
        <taxon>Betaproteobacteria</taxon>
        <taxon>Burkholderiales</taxon>
        <taxon>Alcaligenaceae</taxon>
        <taxon>Alcaligenes</taxon>
    </lineage>
</organism>
<dbReference type="Pfam" id="PF00005">
    <property type="entry name" value="ABC_tran"/>
    <property type="match status" value="1"/>
</dbReference>
<gene>
    <name evidence="6" type="primary">lptB</name>
    <name evidence="6" type="ORF">DF183_11780</name>
    <name evidence="7" type="ORF">M2J83_18525</name>
</gene>
<dbReference type="InterPro" id="IPR027417">
    <property type="entry name" value="P-loop_NTPase"/>
</dbReference>
<keyword evidence="2" id="KW-1003">Cell membrane</keyword>
<evidence type="ECO:0000313" key="8">
    <source>
        <dbReference type="Proteomes" id="UP000245216"/>
    </source>
</evidence>
<reference evidence="7 9" key="3">
    <citation type="submission" date="2022-05" db="EMBL/GenBank/DDBJ databases">
        <title>Complete sequence of strain NY11312.</title>
        <authorList>
            <person name="Zhou D."/>
        </authorList>
    </citation>
    <scope>NUCLEOTIDE SEQUENCE [LARGE SCALE GENOMIC DNA]</scope>
    <source>
        <strain evidence="7 9">NY11312</strain>
    </source>
</reference>
<dbReference type="RefSeq" id="WP_042486718.1">
    <property type="nucleotide sequence ID" value="NZ_CAXOJJ010000001.1"/>
</dbReference>
<dbReference type="Proteomes" id="UP000245216">
    <property type="component" value="Unassembled WGS sequence"/>
</dbReference>
<dbReference type="GO" id="GO:0016887">
    <property type="term" value="F:ATP hydrolysis activity"/>
    <property type="evidence" value="ECO:0007669"/>
    <property type="project" value="InterPro"/>
</dbReference>
<dbReference type="InterPro" id="IPR003593">
    <property type="entry name" value="AAA+_ATPase"/>
</dbReference>
<evidence type="ECO:0000259" key="5">
    <source>
        <dbReference type="PROSITE" id="PS50893"/>
    </source>
</evidence>
<dbReference type="GO" id="GO:0055085">
    <property type="term" value="P:transmembrane transport"/>
    <property type="evidence" value="ECO:0007669"/>
    <property type="project" value="InterPro"/>
</dbReference>
<proteinExistence type="predicted"/>